<dbReference type="EMBL" id="KB744640">
    <property type="protein sequence ID" value="EOA94695.1"/>
    <property type="molecule type" value="Genomic_DNA"/>
</dbReference>
<dbReference type="Proteomes" id="UP000296049">
    <property type="component" value="Unassembled WGS sequence"/>
</dbReference>
<name>R0JBQ0_ANAPL</name>
<keyword evidence="2" id="KW-1185">Reference proteome</keyword>
<dbReference type="AlphaFoldDB" id="R0JBQ0"/>
<organism evidence="1 2">
    <name type="scientific">Anas platyrhynchos</name>
    <name type="common">Mallard</name>
    <name type="synonym">Anas boschas</name>
    <dbReference type="NCBI Taxonomy" id="8839"/>
    <lineage>
        <taxon>Eukaryota</taxon>
        <taxon>Metazoa</taxon>
        <taxon>Chordata</taxon>
        <taxon>Craniata</taxon>
        <taxon>Vertebrata</taxon>
        <taxon>Euteleostomi</taxon>
        <taxon>Archelosauria</taxon>
        <taxon>Archosauria</taxon>
        <taxon>Dinosauria</taxon>
        <taxon>Saurischia</taxon>
        <taxon>Theropoda</taxon>
        <taxon>Coelurosauria</taxon>
        <taxon>Aves</taxon>
        <taxon>Neognathae</taxon>
        <taxon>Galloanserae</taxon>
        <taxon>Anseriformes</taxon>
        <taxon>Anatidae</taxon>
        <taxon>Anatinae</taxon>
        <taxon>Anas</taxon>
    </lineage>
</organism>
<sequence length="199" mass="22336">MGNCQPKTRTSRTKLHEAFMLMSTAKLEKFMLSAGCMKFKENRWEMSIPGRRKRYSNKETYDVAQPAAKPEQAPCCRKPRSIPPQGMLATHTSLLTLPGILQLCRGPTVTCLLPLSPAQTDSCAPSPAQEHCTRRGSMNASGLWYSTVTHNVKHESFVTDTKNQTDYDQTEYAIVNVPTNKRNTTSSEDHSAYDYVLMN</sequence>
<reference evidence="2" key="1">
    <citation type="journal article" date="2013" name="Nat. Genet.">
        <title>The duck genome and transcriptome provide insight into an avian influenza virus reservoir species.</title>
        <authorList>
            <person name="Huang Y."/>
            <person name="Li Y."/>
            <person name="Burt D.W."/>
            <person name="Chen H."/>
            <person name="Zhang Y."/>
            <person name="Qian W."/>
            <person name="Kim H."/>
            <person name="Gan S."/>
            <person name="Zhao Y."/>
            <person name="Li J."/>
            <person name="Yi K."/>
            <person name="Feng H."/>
            <person name="Zhu P."/>
            <person name="Li B."/>
            <person name="Liu Q."/>
            <person name="Fairley S."/>
            <person name="Magor K.E."/>
            <person name="Du Z."/>
            <person name="Hu X."/>
            <person name="Goodman L."/>
            <person name="Tafer H."/>
            <person name="Vignal A."/>
            <person name="Lee T."/>
            <person name="Kim K.W."/>
            <person name="Sheng Z."/>
            <person name="An Y."/>
            <person name="Searle S."/>
            <person name="Herrero J."/>
            <person name="Groenen M.A."/>
            <person name="Crooijmans R.P."/>
            <person name="Faraut T."/>
            <person name="Cai Q."/>
            <person name="Webster R.G."/>
            <person name="Aldridge J.R."/>
            <person name="Warren W.C."/>
            <person name="Bartschat S."/>
            <person name="Kehr S."/>
            <person name="Marz M."/>
            <person name="Stadler P.F."/>
            <person name="Smith J."/>
            <person name="Kraus R.H."/>
            <person name="Zhao Y."/>
            <person name="Ren L."/>
            <person name="Fei J."/>
            <person name="Morisson M."/>
            <person name="Kaiser P."/>
            <person name="Griffin D.K."/>
            <person name="Rao M."/>
            <person name="Pitel F."/>
            <person name="Wang J."/>
            <person name="Li N."/>
        </authorList>
    </citation>
    <scope>NUCLEOTIDE SEQUENCE [LARGE SCALE GENOMIC DNA]</scope>
</reference>
<protein>
    <submittedName>
        <fullName evidence="1">Uncharacterized protein</fullName>
    </submittedName>
</protein>
<accession>R0JBQ0</accession>
<gene>
    <name evidence="1" type="ORF">Anapl_13402</name>
</gene>
<evidence type="ECO:0000313" key="2">
    <source>
        <dbReference type="Proteomes" id="UP000296049"/>
    </source>
</evidence>
<proteinExistence type="predicted"/>
<evidence type="ECO:0000313" key="1">
    <source>
        <dbReference type="EMBL" id="EOA94695.1"/>
    </source>
</evidence>